<reference evidence="2 3" key="1">
    <citation type="submission" date="2019-08" db="EMBL/GenBank/DDBJ databases">
        <title>Whole genome of Aphis craccivora.</title>
        <authorList>
            <person name="Voronova N.V."/>
            <person name="Shulinski R.S."/>
            <person name="Bandarenka Y.V."/>
            <person name="Zhorov D.G."/>
            <person name="Warner D."/>
        </authorList>
    </citation>
    <scope>NUCLEOTIDE SEQUENCE [LARGE SCALE GENOMIC DNA]</scope>
    <source>
        <strain evidence="2">180601</strain>
        <tissue evidence="2">Whole Body</tissue>
    </source>
</reference>
<sequence length="66" mass="7729">MYEEFNKWKSEVEEKEGCQYVKQTSQKQSGDKEYIYFFCHRSFDSRTHNNGKKSSKSGGSVKIGHV</sequence>
<evidence type="ECO:0000313" key="2">
    <source>
        <dbReference type="EMBL" id="KAF0714851.1"/>
    </source>
</evidence>
<organism evidence="2 3">
    <name type="scientific">Aphis craccivora</name>
    <name type="common">Cowpea aphid</name>
    <dbReference type="NCBI Taxonomy" id="307492"/>
    <lineage>
        <taxon>Eukaryota</taxon>
        <taxon>Metazoa</taxon>
        <taxon>Ecdysozoa</taxon>
        <taxon>Arthropoda</taxon>
        <taxon>Hexapoda</taxon>
        <taxon>Insecta</taxon>
        <taxon>Pterygota</taxon>
        <taxon>Neoptera</taxon>
        <taxon>Paraneoptera</taxon>
        <taxon>Hemiptera</taxon>
        <taxon>Sternorrhyncha</taxon>
        <taxon>Aphidomorpha</taxon>
        <taxon>Aphidoidea</taxon>
        <taxon>Aphididae</taxon>
        <taxon>Aphidini</taxon>
        <taxon>Aphis</taxon>
        <taxon>Aphis</taxon>
    </lineage>
</organism>
<dbReference type="AlphaFoldDB" id="A0A6G0W0F4"/>
<gene>
    <name evidence="2" type="ORF">FWK35_00034516</name>
</gene>
<dbReference type="EMBL" id="VUJU01010312">
    <property type="protein sequence ID" value="KAF0714851.1"/>
    <property type="molecule type" value="Genomic_DNA"/>
</dbReference>
<feature type="compositionally biased region" description="Low complexity" evidence="1">
    <location>
        <begin position="56"/>
        <end position="66"/>
    </location>
</feature>
<dbReference type="Proteomes" id="UP000478052">
    <property type="component" value="Unassembled WGS sequence"/>
</dbReference>
<accession>A0A6G0W0F4</accession>
<comment type="caution">
    <text evidence="2">The sequence shown here is derived from an EMBL/GenBank/DDBJ whole genome shotgun (WGS) entry which is preliminary data.</text>
</comment>
<proteinExistence type="predicted"/>
<name>A0A6G0W0F4_APHCR</name>
<evidence type="ECO:0000256" key="1">
    <source>
        <dbReference type="SAM" id="MobiDB-lite"/>
    </source>
</evidence>
<keyword evidence="3" id="KW-1185">Reference proteome</keyword>
<protein>
    <submittedName>
        <fullName evidence="2">Uncharacterized protein</fullName>
    </submittedName>
</protein>
<feature type="region of interest" description="Disordered" evidence="1">
    <location>
        <begin position="44"/>
        <end position="66"/>
    </location>
</feature>
<evidence type="ECO:0000313" key="3">
    <source>
        <dbReference type="Proteomes" id="UP000478052"/>
    </source>
</evidence>